<accession>A0ABV6YQ89</accession>
<feature type="transmembrane region" description="Helical" evidence="1">
    <location>
        <begin position="6"/>
        <end position="26"/>
    </location>
</feature>
<proteinExistence type="predicted"/>
<evidence type="ECO:0000313" key="2">
    <source>
        <dbReference type="EMBL" id="MFC1800082.1"/>
    </source>
</evidence>
<reference evidence="2 3" key="1">
    <citation type="submission" date="2024-09" db="EMBL/GenBank/DDBJ databases">
        <authorList>
            <person name="D'Angelo T."/>
        </authorList>
    </citation>
    <scope>NUCLEOTIDE SEQUENCE [LARGE SCALE GENOMIC DNA]</scope>
    <source>
        <strain evidence="2">SAG AM-311-F02</strain>
    </source>
</reference>
<feature type="transmembrane region" description="Helical" evidence="1">
    <location>
        <begin position="148"/>
        <end position="169"/>
    </location>
</feature>
<keyword evidence="1" id="KW-0472">Membrane</keyword>
<gene>
    <name evidence="2" type="ORF">ACFL2Z_04120</name>
</gene>
<protein>
    <submittedName>
        <fullName evidence="2">Uncharacterized protein</fullName>
    </submittedName>
</protein>
<keyword evidence="3" id="KW-1185">Reference proteome</keyword>
<keyword evidence="1" id="KW-0812">Transmembrane</keyword>
<feature type="transmembrane region" description="Helical" evidence="1">
    <location>
        <begin position="181"/>
        <end position="205"/>
    </location>
</feature>
<dbReference type="EMBL" id="JBHPEI010000065">
    <property type="protein sequence ID" value="MFC1800082.1"/>
    <property type="molecule type" value="Genomic_DNA"/>
</dbReference>
<evidence type="ECO:0000313" key="3">
    <source>
        <dbReference type="Proteomes" id="UP001594288"/>
    </source>
</evidence>
<keyword evidence="1" id="KW-1133">Transmembrane helix</keyword>
<comment type="caution">
    <text evidence="2">The sequence shown here is derived from an EMBL/GenBank/DDBJ whole genome shotgun (WGS) entry which is preliminary data.</text>
</comment>
<feature type="non-terminal residue" evidence="2">
    <location>
        <position position="207"/>
    </location>
</feature>
<feature type="transmembrane region" description="Helical" evidence="1">
    <location>
        <begin position="38"/>
        <end position="57"/>
    </location>
</feature>
<feature type="transmembrane region" description="Helical" evidence="1">
    <location>
        <begin position="116"/>
        <end position="136"/>
    </location>
</feature>
<evidence type="ECO:0000256" key="1">
    <source>
        <dbReference type="SAM" id="Phobius"/>
    </source>
</evidence>
<name>A0ABV6YQ89_UNCEI</name>
<organism evidence="2 3">
    <name type="scientific">Eiseniibacteriota bacterium</name>
    <dbReference type="NCBI Taxonomy" id="2212470"/>
    <lineage>
        <taxon>Bacteria</taxon>
        <taxon>Candidatus Eiseniibacteriota</taxon>
    </lineage>
</organism>
<sequence length="207" mass="21970">MKNTRFLIFALVIGIGTTILVVPSFEGAVHEIVESPSALFWLALAIAATILPVRGLAGVGTLNISPLPLLTMLLLHGTEMALVGGWIVGLVATVASQTGHLKADAQRALVNSAKHALCLFFAGLVLWGASFAPSALSSGLGRGVFLRLLGAHAVYFAVSTTVLSFALWLRDGRSPLEAWRALFRWGALLSWSTPVGAYLFALFFLRG</sequence>
<feature type="transmembrane region" description="Helical" evidence="1">
    <location>
        <begin position="69"/>
        <end position="95"/>
    </location>
</feature>
<dbReference type="Proteomes" id="UP001594288">
    <property type="component" value="Unassembled WGS sequence"/>
</dbReference>